<comment type="caution">
    <text evidence="8">The sequence shown here is derived from an EMBL/GenBank/DDBJ whole genome shotgun (WGS) entry which is preliminary data.</text>
</comment>
<evidence type="ECO:0000256" key="3">
    <source>
        <dbReference type="ARBA" id="ARBA00022801"/>
    </source>
</evidence>
<reference evidence="8 9" key="1">
    <citation type="submission" date="2023-09" db="EMBL/GenBank/DDBJ databases">
        <title>Pangenome analysis of Batrachochytrium dendrobatidis and related Chytrids.</title>
        <authorList>
            <person name="Yacoub M.N."/>
            <person name="Stajich J.E."/>
            <person name="James T.Y."/>
        </authorList>
    </citation>
    <scope>NUCLEOTIDE SEQUENCE [LARGE SCALE GENOMIC DNA]</scope>
    <source>
        <strain evidence="8 9">JEL0888</strain>
    </source>
</reference>
<keyword evidence="3" id="KW-0378">Hydrolase</keyword>
<dbReference type="InterPro" id="IPR029021">
    <property type="entry name" value="Prot-tyrosine_phosphatase-like"/>
</dbReference>
<name>A0ABR4N1I7_9FUNG</name>
<feature type="domain" description="Tyrosine specific protein phosphatases" evidence="7">
    <location>
        <begin position="206"/>
        <end position="268"/>
    </location>
</feature>
<proteinExistence type="inferred from homology"/>
<protein>
    <recommendedName>
        <fullName evidence="2">protein-tyrosine-phosphatase</fullName>
        <ecNumber evidence="2">3.1.3.48</ecNumber>
    </recommendedName>
</protein>
<feature type="compositionally biased region" description="Low complexity" evidence="5">
    <location>
        <begin position="20"/>
        <end position="33"/>
    </location>
</feature>
<dbReference type="InterPro" id="IPR000387">
    <property type="entry name" value="Tyr_Pase_dom"/>
</dbReference>
<dbReference type="CDD" id="cd14498">
    <property type="entry name" value="DSP"/>
    <property type="match status" value="1"/>
</dbReference>
<dbReference type="InterPro" id="IPR016130">
    <property type="entry name" value="Tyr_Pase_AS"/>
</dbReference>
<dbReference type="PROSITE" id="PS00383">
    <property type="entry name" value="TYR_PHOSPHATASE_1"/>
    <property type="match status" value="1"/>
</dbReference>
<dbReference type="InterPro" id="IPR020422">
    <property type="entry name" value="TYR_PHOSPHATASE_DUAL_dom"/>
</dbReference>
<evidence type="ECO:0000313" key="8">
    <source>
        <dbReference type="EMBL" id="KAL2913374.1"/>
    </source>
</evidence>
<evidence type="ECO:0000313" key="9">
    <source>
        <dbReference type="Proteomes" id="UP001527925"/>
    </source>
</evidence>
<dbReference type="PANTHER" id="PTHR10159">
    <property type="entry name" value="DUAL SPECIFICITY PROTEIN PHOSPHATASE"/>
    <property type="match status" value="1"/>
</dbReference>
<accession>A0ABR4N1I7</accession>
<dbReference type="Proteomes" id="UP001527925">
    <property type="component" value="Unassembled WGS sequence"/>
</dbReference>
<evidence type="ECO:0000259" key="6">
    <source>
        <dbReference type="PROSITE" id="PS50054"/>
    </source>
</evidence>
<dbReference type="Pfam" id="PF00782">
    <property type="entry name" value="DSPc"/>
    <property type="match status" value="1"/>
</dbReference>
<dbReference type="EMBL" id="JADGIZ020000047">
    <property type="protein sequence ID" value="KAL2913374.1"/>
    <property type="molecule type" value="Genomic_DNA"/>
</dbReference>
<dbReference type="PROSITE" id="PS50054">
    <property type="entry name" value="TYR_PHOSPHATASE_DUAL"/>
    <property type="match status" value="1"/>
</dbReference>
<dbReference type="InterPro" id="IPR000340">
    <property type="entry name" value="Dual-sp_phosphatase_cat-dom"/>
</dbReference>
<keyword evidence="4" id="KW-0904">Protein phosphatase</keyword>
<evidence type="ECO:0000259" key="7">
    <source>
        <dbReference type="PROSITE" id="PS50056"/>
    </source>
</evidence>
<dbReference type="PANTHER" id="PTHR10159:SF519">
    <property type="entry name" value="DUAL SPECIFICITY PROTEIN PHOSPHATASE MPK3"/>
    <property type="match status" value="1"/>
</dbReference>
<feature type="compositionally biased region" description="Pro residues" evidence="5">
    <location>
        <begin position="34"/>
        <end position="47"/>
    </location>
</feature>
<keyword evidence="9" id="KW-1185">Reference proteome</keyword>
<feature type="region of interest" description="Disordered" evidence="5">
    <location>
        <begin position="1"/>
        <end position="49"/>
    </location>
</feature>
<sequence length="301" mass="32377">MTSGEAPPQGAVTTSEQPDAAESVATAAAVLPAAPAPPAPPAPPAAPTQPALLAQSLSRMANNAGRAIKRALTGEPKAKPTRVAFSPIIVNLMTNLALTKSLSVGASGAGPDLILEQPILYLGSALHGLNPLVLVQLGITHIVNVSGAANAFEDGVPAAVAKYKLEETVNDSQRKTLQQWMEIDPNVRWKYWSANIADTSSEDMSVHFKPCFKFIDDAFKEPNARVLVHCQAGVSRSATLVMGYLMHSCKWPLDRTWKHVVERRKIVVPNLGFANQLVEYHNKLFPNEPLGAQDFRSLYGF</sequence>
<organism evidence="8 9">
    <name type="scientific">Polyrhizophydium stewartii</name>
    <dbReference type="NCBI Taxonomy" id="2732419"/>
    <lineage>
        <taxon>Eukaryota</taxon>
        <taxon>Fungi</taxon>
        <taxon>Fungi incertae sedis</taxon>
        <taxon>Chytridiomycota</taxon>
        <taxon>Chytridiomycota incertae sedis</taxon>
        <taxon>Chytridiomycetes</taxon>
        <taxon>Rhizophydiales</taxon>
        <taxon>Rhizophydiales incertae sedis</taxon>
        <taxon>Polyrhizophydium</taxon>
    </lineage>
</organism>
<dbReference type="SUPFAM" id="SSF52799">
    <property type="entry name" value="(Phosphotyrosine protein) phosphatases II"/>
    <property type="match status" value="1"/>
</dbReference>
<evidence type="ECO:0000256" key="4">
    <source>
        <dbReference type="ARBA" id="ARBA00022912"/>
    </source>
</evidence>
<dbReference type="SMART" id="SM00195">
    <property type="entry name" value="DSPc"/>
    <property type="match status" value="1"/>
</dbReference>
<dbReference type="EC" id="3.1.3.48" evidence="2"/>
<feature type="domain" description="Tyrosine-protein phosphatase" evidence="6">
    <location>
        <begin position="110"/>
        <end position="286"/>
    </location>
</feature>
<evidence type="ECO:0000256" key="1">
    <source>
        <dbReference type="ARBA" id="ARBA00008601"/>
    </source>
</evidence>
<evidence type="ECO:0000256" key="2">
    <source>
        <dbReference type="ARBA" id="ARBA00013064"/>
    </source>
</evidence>
<comment type="similarity">
    <text evidence="1">Belongs to the protein-tyrosine phosphatase family. Non-receptor class dual specificity subfamily.</text>
</comment>
<dbReference type="Gene3D" id="3.90.190.10">
    <property type="entry name" value="Protein tyrosine phosphatase superfamily"/>
    <property type="match status" value="1"/>
</dbReference>
<dbReference type="PROSITE" id="PS50056">
    <property type="entry name" value="TYR_PHOSPHATASE_2"/>
    <property type="match status" value="1"/>
</dbReference>
<evidence type="ECO:0000256" key="5">
    <source>
        <dbReference type="SAM" id="MobiDB-lite"/>
    </source>
</evidence>
<gene>
    <name evidence="8" type="ORF">HK105_207119</name>
</gene>